<feature type="region of interest" description="Disordered" evidence="1">
    <location>
        <begin position="149"/>
        <end position="233"/>
    </location>
</feature>
<evidence type="ECO:0008006" key="5">
    <source>
        <dbReference type="Google" id="ProtNLM"/>
    </source>
</evidence>
<proteinExistence type="predicted"/>
<evidence type="ECO:0000313" key="4">
    <source>
        <dbReference type="Proteomes" id="UP001603418"/>
    </source>
</evidence>
<feature type="region of interest" description="Disordered" evidence="1">
    <location>
        <begin position="275"/>
        <end position="388"/>
    </location>
</feature>
<keyword evidence="2" id="KW-0812">Transmembrane</keyword>
<evidence type="ECO:0000256" key="2">
    <source>
        <dbReference type="SAM" id="Phobius"/>
    </source>
</evidence>
<keyword evidence="2" id="KW-0472">Membrane</keyword>
<feature type="compositionally biased region" description="Basic and acidic residues" evidence="1">
    <location>
        <begin position="285"/>
        <end position="305"/>
    </location>
</feature>
<feature type="region of interest" description="Disordered" evidence="1">
    <location>
        <begin position="73"/>
        <end position="111"/>
    </location>
</feature>
<feature type="transmembrane region" description="Helical" evidence="2">
    <location>
        <begin position="121"/>
        <end position="144"/>
    </location>
</feature>
<dbReference type="Proteomes" id="UP001603418">
    <property type="component" value="Unassembled WGS sequence"/>
</dbReference>
<feature type="compositionally biased region" description="Gly residues" evidence="1">
    <location>
        <begin position="306"/>
        <end position="318"/>
    </location>
</feature>
<feature type="compositionally biased region" description="Low complexity" evidence="1">
    <location>
        <begin position="149"/>
        <end position="169"/>
    </location>
</feature>
<dbReference type="EMBL" id="JBICBM010000008">
    <property type="protein sequence ID" value="MFF9883520.1"/>
    <property type="molecule type" value="Genomic_DNA"/>
</dbReference>
<protein>
    <recommendedName>
        <fullName evidence="5">Extensin</fullName>
    </recommendedName>
</protein>
<feature type="compositionally biased region" description="Basic and acidic residues" evidence="1">
    <location>
        <begin position="352"/>
        <end position="375"/>
    </location>
</feature>
<keyword evidence="4" id="KW-1185">Reference proteome</keyword>
<evidence type="ECO:0000256" key="1">
    <source>
        <dbReference type="SAM" id="MobiDB-lite"/>
    </source>
</evidence>
<sequence>MADEQDKWLDRGTAERLLRGESLEAVDPSARDQAERLSRALGALSAEAAPATGELPGEQAALAAFRKAREAAEAERTAAAHAPSAARAPAPGADADLIRTTAPARTGILARRPRRVRPARLALAAALAAGTLGGVAVAAGSGALPTPFGDAGPRPAATAGTTSGRSLASPSPRAVPDAGNGTGAPATKGTPDDRAEGSRDTGPGGIRGQDSGPGRDTASGTGTPSATPGTGWLRDADACRALRNGEGLDAGRRRALEHLAGGAARVSRYCEVLLSAGDRATGTGRGEDGNGGKNKRAEDGKEGKEGNGGQGRGQGSGGRPVRPDPGHGGGRHGGVAPAPSVVAPHTGGPDRAQPDHGQSDRAQSDHGQSGRERPDLVPGPARSARSAR</sequence>
<feature type="compositionally biased region" description="Low complexity" evidence="1">
    <location>
        <begin position="217"/>
        <end position="231"/>
    </location>
</feature>
<comment type="caution">
    <text evidence="3">The sequence shown here is derived from an EMBL/GenBank/DDBJ whole genome shotgun (WGS) entry which is preliminary data.</text>
</comment>
<gene>
    <name evidence="3" type="ORF">ACF1HC_18240</name>
</gene>
<evidence type="ECO:0000313" key="3">
    <source>
        <dbReference type="EMBL" id="MFF9883520.1"/>
    </source>
</evidence>
<reference evidence="3 4" key="1">
    <citation type="submission" date="2024-10" db="EMBL/GenBank/DDBJ databases">
        <title>The Natural Products Discovery Center: Release of the First 8490 Sequenced Strains for Exploring Actinobacteria Biosynthetic Diversity.</title>
        <authorList>
            <person name="Kalkreuter E."/>
            <person name="Kautsar S.A."/>
            <person name="Yang D."/>
            <person name="Bader C.D."/>
            <person name="Teijaro C.N."/>
            <person name="Fluegel L."/>
            <person name="Davis C.M."/>
            <person name="Simpson J.R."/>
            <person name="Lauterbach L."/>
            <person name="Steele A.D."/>
            <person name="Gui C."/>
            <person name="Meng S."/>
            <person name="Li G."/>
            <person name="Viehrig K."/>
            <person name="Ye F."/>
            <person name="Su P."/>
            <person name="Kiefer A.F."/>
            <person name="Nichols A."/>
            <person name="Cepeda A.J."/>
            <person name="Yan W."/>
            <person name="Fan B."/>
            <person name="Jiang Y."/>
            <person name="Adhikari A."/>
            <person name="Zheng C.-J."/>
            <person name="Schuster L."/>
            <person name="Cowan T.M."/>
            <person name="Smanski M.J."/>
            <person name="Chevrette M.G."/>
            <person name="De Carvalho L.P.S."/>
            <person name="Shen B."/>
        </authorList>
    </citation>
    <scope>NUCLEOTIDE SEQUENCE [LARGE SCALE GENOMIC DNA]</scope>
    <source>
        <strain evidence="3 4">NPDC013366</strain>
    </source>
</reference>
<name>A0ABW6YXC0_9ACTN</name>
<keyword evidence="2" id="KW-1133">Transmembrane helix</keyword>
<accession>A0ABW6YXC0</accession>
<feature type="compositionally biased region" description="Basic and acidic residues" evidence="1">
    <location>
        <begin position="190"/>
        <end position="199"/>
    </location>
</feature>
<feature type="compositionally biased region" description="Low complexity" evidence="1">
    <location>
        <begin position="79"/>
        <end position="95"/>
    </location>
</feature>
<organism evidence="3 4">
    <name type="scientific">Streptomyces eurythermus</name>
    <dbReference type="NCBI Taxonomy" id="42237"/>
    <lineage>
        <taxon>Bacteria</taxon>
        <taxon>Bacillati</taxon>
        <taxon>Actinomycetota</taxon>
        <taxon>Actinomycetes</taxon>
        <taxon>Kitasatosporales</taxon>
        <taxon>Streptomycetaceae</taxon>
        <taxon>Streptomyces</taxon>
    </lineage>
</organism>
<dbReference type="RefSeq" id="WP_051816061.1">
    <property type="nucleotide sequence ID" value="NZ_JBFACJ010000004.1"/>
</dbReference>